<organism evidence="2 3">
    <name type="scientific">Psophocarpus tetragonolobus</name>
    <name type="common">Winged bean</name>
    <name type="synonym">Dolichos tetragonolobus</name>
    <dbReference type="NCBI Taxonomy" id="3891"/>
    <lineage>
        <taxon>Eukaryota</taxon>
        <taxon>Viridiplantae</taxon>
        <taxon>Streptophyta</taxon>
        <taxon>Embryophyta</taxon>
        <taxon>Tracheophyta</taxon>
        <taxon>Spermatophyta</taxon>
        <taxon>Magnoliopsida</taxon>
        <taxon>eudicotyledons</taxon>
        <taxon>Gunneridae</taxon>
        <taxon>Pentapetalae</taxon>
        <taxon>rosids</taxon>
        <taxon>fabids</taxon>
        <taxon>Fabales</taxon>
        <taxon>Fabaceae</taxon>
        <taxon>Papilionoideae</taxon>
        <taxon>50 kb inversion clade</taxon>
        <taxon>NPAAA clade</taxon>
        <taxon>indigoferoid/millettioid clade</taxon>
        <taxon>Phaseoleae</taxon>
        <taxon>Psophocarpus</taxon>
    </lineage>
</organism>
<feature type="compositionally biased region" description="Polar residues" evidence="1">
    <location>
        <begin position="463"/>
        <end position="473"/>
    </location>
</feature>
<feature type="region of interest" description="Disordered" evidence="1">
    <location>
        <begin position="1121"/>
        <end position="1142"/>
    </location>
</feature>
<dbReference type="Proteomes" id="UP001386955">
    <property type="component" value="Unassembled WGS sequence"/>
</dbReference>
<accession>A0AAN9XAQ1</accession>
<evidence type="ECO:0008006" key="4">
    <source>
        <dbReference type="Google" id="ProtNLM"/>
    </source>
</evidence>
<feature type="region of interest" description="Disordered" evidence="1">
    <location>
        <begin position="47"/>
        <end position="84"/>
    </location>
</feature>
<dbReference type="EMBL" id="JAYMYS010000007">
    <property type="protein sequence ID" value="KAK7387042.1"/>
    <property type="molecule type" value="Genomic_DNA"/>
</dbReference>
<protein>
    <recommendedName>
        <fullName evidence="4">UBZ4-type domain-containing protein</fullName>
    </recommendedName>
</protein>
<reference evidence="2 3" key="1">
    <citation type="submission" date="2024-01" db="EMBL/GenBank/DDBJ databases">
        <title>The genomes of 5 underutilized Papilionoideae crops provide insights into root nodulation and disease resistanc.</title>
        <authorList>
            <person name="Jiang F."/>
        </authorList>
    </citation>
    <scope>NUCLEOTIDE SEQUENCE [LARGE SCALE GENOMIC DNA]</scope>
    <source>
        <strain evidence="2">DUOXIRENSHENG_FW03</strain>
        <tissue evidence="2">Leaves</tissue>
    </source>
</reference>
<gene>
    <name evidence="2" type="ORF">VNO78_27515</name>
</gene>
<evidence type="ECO:0000256" key="1">
    <source>
        <dbReference type="SAM" id="MobiDB-lite"/>
    </source>
</evidence>
<proteinExistence type="predicted"/>
<feature type="compositionally biased region" description="Polar residues" evidence="1">
    <location>
        <begin position="1127"/>
        <end position="1142"/>
    </location>
</feature>
<name>A0AAN9XAQ1_PSOTE</name>
<sequence length="1363" mass="151262">MIRCGRDYTSKMRSVDVFKCWPFAADGVSRQEAESCLPPMIFPNSRRSTGELAGLRSNHGGAGGDDDRLNPPNQAVSDEGESVKEDDKLGRCAASVEEEKIEMICPVCRDFNAATLTAVNAHIDGCLARTVREEQRRLRRSKSKTQKKRSIAEIFELKEDMEEEKQSPEIEPVMKFLPFDGSEVSITVTKFRWLSERLEALRSNGISFESVKSVGGNSNSAEEEEKLEMLCPVCRVFNAATVKAAYAHMDGCLATAMKEERWRKRNFNDPKPKAPKKRSLADILTIAPQIDASGDGKLAAEAEKDDEGKANGEPFQKYGFSSSIIKKKCTNNNLTKKKRVRKVIMMRKKNTAEKRGVVSLNAESKKINKRKKRKKLNNEFTGKKGASYKRKMQNPVYSFRKLGTIGNKKVKLVASASHEKKLGIKILSEEKKEKVKNWDSVGKQQKEVFPIHGILKSHKHISGGTSSGSNIQDGTEESHSDVQVPSSDRHVGFCAEDYVLRPKKRNSFDETVFNLSSDTLASSSGMEPSSGNVEGTMNLEENSIDNIATNTDKRKKVCPMLESAQFSNALGHVAVQSLLKPCTSEEKSKQIVDTSESLSNVTICDNNLHRFDRGSTATMHVSPHGHVPISLSAFQGGSTSGINTQACESEAFSYAEKFIDHLGDPSFQSTNANTWTYLEPSSYYSASCIEVNERPELPFHTYGKTDNNGQALDGRSLSGTFSAAMTDNLLLLPGWGKGSITNNCMEQNFYGLPLNSHGELINCCLNGKVGMNKLDTACTLRCSLSGFPVNNLLHQNSQEHLSIDKRHVVPKTLQCQVNSCSHYSGMLGVRELHGREREDIYQHNSDWWSNHYVKPLDSELNLMRNSFIEQNQHDKVRNQKEYGIVTPRGSSGLASPCSSQPTMRLMGKDVPIGRSSYENQQFLGGVLRADEESRRHYSVDAATENSLLGRCRMPDRTFGSQLQRQTENVLESVKIQSNQALQSTLLMKGPNSEFLSLQSNHISENGSPGVSRNASSNFHAIPKSPTSCAIYNRSREDLPDQFISGAKPQGFCFHSQVPSSPCNFNNSTLRNVELNDWKKHDDVLNSSFGFPFSHPIVEEQAKSSRLKRYYRSLPPWSLGSTYERHPGSSSSTSFPQNSWRNDSTIPSVNHSADVLYPPKSDTSPCPRNAHFCATSSAHPHSPHASVSPIMKPPSAINSGCRNVFKVADRVKFDDMRANDHHPCTNSMKRSAADLVNTSKTSKLEMQKNFTRMSGLVQQTSRANLQQNKIAVELDLQMGARSKCCQHEAQNLNTRSYLGFDSSNQDGVVISDPVKLSPGARHILKPSLNQDNSIPIHSAIPVATTVDCGRDLELKGKLTKMYIF</sequence>
<comment type="caution">
    <text evidence="2">The sequence shown here is derived from an EMBL/GenBank/DDBJ whole genome shotgun (WGS) entry which is preliminary data.</text>
</comment>
<dbReference type="PANTHER" id="PTHR36892">
    <property type="entry name" value="OS01G0201800 PROTEIN"/>
    <property type="match status" value="1"/>
</dbReference>
<feature type="region of interest" description="Disordered" evidence="1">
    <location>
        <begin position="456"/>
        <end position="486"/>
    </location>
</feature>
<evidence type="ECO:0000313" key="3">
    <source>
        <dbReference type="Proteomes" id="UP001386955"/>
    </source>
</evidence>
<evidence type="ECO:0000313" key="2">
    <source>
        <dbReference type="EMBL" id="KAK7387042.1"/>
    </source>
</evidence>
<dbReference type="PANTHER" id="PTHR36892:SF1">
    <property type="entry name" value="OS05G0518200 PROTEIN"/>
    <property type="match status" value="1"/>
</dbReference>
<keyword evidence="3" id="KW-1185">Reference proteome</keyword>